<evidence type="ECO:0000313" key="3">
    <source>
        <dbReference type="Proteomes" id="UP001419268"/>
    </source>
</evidence>
<organism evidence="2 3">
    <name type="scientific">Stephania cephalantha</name>
    <dbReference type="NCBI Taxonomy" id="152367"/>
    <lineage>
        <taxon>Eukaryota</taxon>
        <taxon>Viridiplantae</taxon>
        <taxon>Streptophyta</taxon>
        <taxon>Embryophyta</taxon>
        <taxon>Tracheophyta</taxon>
        <taxon>Spermatophyta</taxon>
        <taxon>Magnoliopsida</taxon>
        <taxon>Ranunculales</taxon>
        <taxon>Menispermaceae</taxon>
        <taxon>Menispermoideae</taxon>
        <taxon>Cissampelideae</taxon>
        <taxon>Stephania</taxon>
    </lineage>
</organism>
<proteinExistence type="predicted"/>
<sequence>MLRMRKRLFTKLCGLLYEHGKLRDKHCVNVDEHLAITLHILGHNMCNKVISKWFQRSGDIVSVLFRRTIRALIRMQRLLMKNPEPIGLEETDIRWKYFPDQMIGDVEPT</sequence>
<accession>A0AAP0HRR3</accession>
<keyword evidence="3" id="KW-1185">Reference proteome</keyword>
<dbReference type="EMBL" id="JBBNAG010000011">
    <property type="protein sequence ID" value="KAK9094156.1"/>
    <property type="molecule type" value="Genomic_DNA"/>
</dbReference>
<gene>
    <name evidence="2" type="ORF">Scep_025625</name>
</gene>
<dbReference type="InterPro" id="IPR058353">
    <property type="entry name" value="DUF8040"/>
</dbReference>
<dbReference type="Proteomes" id="UP001419268">
    <property type="component" value="Unassembled WGS sequence"/>
</dbReference>
<dbReference type="AlphaFoldDB" id="A0AAP0HRR3"/>
<evidence type="ECO:0000259" key="1">
    <source>
        <dbReference type="Pfam" id="PF26138"/>
    </source>
</evidence>
<evidence type="ECO:0000313" key="2">
    <source>
        <dbReference type="EMBL" id="KAK9094156.1"/>
    </source>
</evidence>
<feature type="domain" description="DUF8040" evidence="1">
    <location>
        <begin position="1"/>
        <end position="73"/>
    </location>
</feature>
<comment type="caution">
    <text evidence="2">The sequence shown here is derived from an EMBL/GenBank/DDBJ whole genome shotgun (WGS) entry which is preliminary data.</text>
</comment>
<name>A0AAP0HRR3_9MAGN</name>
<dbReference type="Pfam" id="PF26138">
    <property type="entry name" value="DUF8040"/>
    <property type="match status" value="1"/>
</dbReference>
<protein>
    <recommendedName>
        <fullName evidence="1">DUF8040 domain-containing protein</fullName>
    </recommendedName>
</protein>
<reference evidence="2 3" key="1">
    <citation type="submission" date="2024-01" db="EMBL/GenBank/DDBJ databases">
        <title>Genome assemblies of Stephania.</title>
        <authorList>
            <person name="Yang L."/>
        </authorList>
    </citation>
    <scope>NUCLEOTIDE SEQUENCE [LARGE SCALE GENOMIC DNA]</scope>
    <source>
        <strain evidence="2">JXDWG</strain>
        <tissue evidence="2">Leaf</tissue>
    </source>
</reference>